<dbReference type="PROSITE" id="PS50053">
    <property type="entry name" value="UBIQUITIN_2"/>
    <property type="match status" value="1"/>
</dbReference>
<evidence type="ECO:0000313" key="2">
    <source>
        <dbReference type="EMBL" id="CAI3975332.1"/>
    </source>
</evidence>
<evidence type="ECO:0000313" key="5">
    <source>
        <dbReference type="Proteomes" id="UP001152797"/>
    </source>
</evidence>
<evidence type="ECO:0000313" key="3">
    <source>
        <dbReference type="EMBL" id="CAL1128707.1"/>
    </source>
</evidence>
<dbReference type="InterPro" id="IPR029071">
    <property type="entry name" value="Ubiquitin-like_domsf"/>
</dbReference>
<name>A0A9P1BL29_9DINO</name>
<dbReference type="AlphaFoldDB" id="A0A9P1BL29"/>
<comment type="caution">
    <text evidence="2">The sequence shown here is derived from an EMBL/GenBank/DDBJ whole genome shotgun (WGS) entry which is preliminary data.</text>
</comment>
<evidence type="ECO:0000259" key="1">
    <source>
        <dbReference type="PROSITE" id="PS50053"/>
    </source>
</evidence>
<protein>
    <submittedName>
        <fullName evidence="4">Pentatricopeptide repeat-containing protein, chloroplastic</fullName>
    </submittedName>
</protein>
<dbReference type="SMART" id="SM00213">
    <property type="entry name" value="UBQ"/>
    <property type="match status" value="1"/>
</dbReference>
<dbReference type="EMBL" id="CAMXCT020000197">
    <property type="protein sequence ID" value="CAL1128707.1"/>
    <property type="molecule type" value="Genomic_DNA"/>
</dbReference>
<dbReference type="Gene3D" id="3.10.20.90">
    <property type="entry name" value="Phosphatidylinositol 3-kinase Catalytic Subunit, Chain A, domain 1"/>
    <property type="match status" value="1"/>
</dbReference>
<keyword evidence="5" id="KW-1185">Reference proteome</keyword>
<dbReference type="Pfam" id="PF00240">
    <property type="entry name" value="ubiquitin"/>
    <property type="match status" value="1"/>
</dbReference>
<gene>
    <name evidence="2" type="ORF">C1SCF055_LOCUS3666</name>
</gene>
<dbReference type="EMBL" id="CAMXCT010000197">
    <property type="protein sequence ID" value="CAI3975332.1"/>
    <property type="molecule type" value="Genomic_DNA"/>
</dbReference>
<feature type="non-terminal residue" evidence="2">
    <location>
        <position position="282"/>
    </location>
</feature>
<dbReference type="EMBL" id="CAMXCT030000197">
    <property type="protein sequence ID" value="CAL4762644.1"/>
    <property type="molecule type" value="Genomic_DNA"/>
</dbReference>
<reference evidence="3" key="2">
    <citation type="submission" date="2024-04" db="EMBL/GenBank/DDBJ databases">
        <authorList>
            <person name="Chen Y."/>
            <person name="Shah S."/>
            <person name="Dougan E. K."/>
            <person name="Thang M."/>
            <person name="Chan C."/>
        </authorList>
    </citation>
    <scope>NUCLEOTIDE SEQUENCE [LARGE SCALE GENOMIC DNA]</scope>
</reference>
<reference evidence="2" key="1">
    <citation type="submission" date="2022-10" db="EMBL/GenBank/DDBJ databases">
        <authorList>
            <person name="Chen Y."/>
            <person name="Dougan E. K."/>
            <person name="Chan C."/>
            <person name="Rhodes N."/>
            <person name="Thang M."/>
        </authorList>
    </citation>
    <scope>NUCLEOTIDE SEQUENCE</scope>
</reference>
<proteinExistence type="predicted"/>
<evidence type="ECO:0000313" key="4">
    <source>
        <dbReference type="EMBL" id="CAL4762644.1"/>
    </source>
</evidence>
<dbReference type="Proteomes" id="UP001152797">
    <property type="component" value="Unassembled WGS sequence"/>
</dbReference>
<dbReference type="CDD" id="cd17039">
    <property type="entry name" value="Ubl_ubiquitin_like"/>
    <property type="match status" value="1"/>
</dbReference>
<organism evidence="2">
    <name type="scientific">Cladocopium goreaui</name>
    <dbReference type="NCBI Taxonomy" id="2562237"/>
    <lineage>
        <taxon>Eukaryota</taxon>
        <taxon>Sar</taxon>
        <taxon>Alveolata</taxon>
        <taxon>Dinophyceae</taxon>
        <taxon>Suessiales</taxon>
        <taxon>Symbiodiniaceae</taxon>
        <taxon>Cladocopium</taxon>
    </lineage>
</organism>
<sequence length="282" mass="32460">DFQSDPPQNSEPLSVRIRMVNGDVLEFSALAYDTVRRLKQKVADQIKIPAHQQRLLLNTQILRDQLLLRDAYGLKKGSSPELPELTLVFGPPIPSWGVEQGFDDDFAGFLREHFAKHSEEEQPPWMDHDVEIWERFRMAEEENLFRFSVRGVNNHFVQLWQHGQICGMIRARPGEVIELQAVGWIHNCSENVNHQLLLAVDTWVVAELYNGIPNWKENFVTNISFPAPKADGVYMLWRSGDVQHTMEDAKRSFEARNTRVDPELFPDKFVGWLAVTSAPITD</sequence>
<accession>A0A9P1BL29</accession>
<dbReference type="SUPFAM" id="SSF54236">
    <property type="entry name" value="Ubiquitin-like"/>
    <property type="match status" value="1"/>
</dbReference>
<dbReference type="InterPro" id="IPR000626">
    <property type="entry name" value="Ubiquitin-like_dom"/>
</dbReference>
<dbReference type="OrthoDB" id="445388at2759"/>
<feature type="domain" description="Ubiquitin-like" evidence="1">
    <location>
        <begin position="13"/>
        <end position="79"/>
    </location>
</feature>